<dbReference type="CDD" id="cd06261">
    <property type="entry name" value="TM_PBP2"/>
    <property type="match status" value="1"/>
</dbReference>
<evidence type="ECO:0000313" key="12">
    <source>
        <dbReference type="EMBL" id="MCB8562196.1"/>
    </source>
</evidence>
<gene>
    <name evidence="14" type="ORF">C7U54_10120</name>
    <name evidence="12" type="ORF">LJD74_09330</name>
    <name evidence="13" type="ORF">NE542_11600</name>
</gene>
<dbReference type="InterPro" id="IPR000515">
    <property type="entry name" value="MetI-like"/>
</dbReference>
<keyword evidence="7 10" id="KW-1133">Transmembrane helix</keyword>
<reference evidence="13" key="3">
    <citation type="submission" date="2022-06" db="EMBL/GenBank/DDBJ databases">
        <title>Isolation of gut microbiota from human fecal samples.</title>
        <authorList>
            <person name="Pamer E.G."/>
            <person name="Barat B."/>
            <person name="Waligurski E."/>
            <person name="Medina S."/>
            <person name="Paddock L."/>
            <person name="Mostad J."/>
        </authorList>
    </citation>
    <scope>NUCLEOTIDE SEQUENCE</scope>
    <source>
        <strain evidence="13">DFI.6.24</strain>
    </source>
</reference>
<dbReference type="Gene3D" id="1.10.3720.10">
    <property type="entry name" value="MetI-like"/>
    <property type="match status" value="1"/>
</dbReference>
<feature type="transmembrane region" description="Helical" evidence="10">
    <location>
        <begin position="109"/>
        <end position="135"/>
    </location>
</feature>
<comment type="subcellular location">
    <subcellularLocation>
        <location evidence="1 10">Cell membrane</location>
        <topology evidence="1 10">Multi-pass membrane protein</topology>
    </subcellularLocation>
</comment>
<evidence type="ECO:0000256" key="2">
    <source>
        <dbReference type="ARBA" id="ARBA00022448"/>
    </source>
</evidence>
<feature type="transmembrane region" description="Helical" evidence="10">
    <location>
        <begin position="273"/>
        <end position="295"/>
    </location>
</feature>
<dbReference type="SUPFAM" id="SSF161098">
    <property type="entry name" value="MetI-like"/>
    <property type="match status" value="1"/>
</dbReference>
<comment type="similarity">
    <text evidence="9">Belongs to the binding-protein-dependent transport system permease family. OppBC subfamily.</text>
</comment>
<dbReference type="EMBL" id="PYLQ01000015">
    <property type="protein sequence ID" value="PST39833.1"/>
    <property type="molecule type" value="Genomic_DNA"/>
</dbReference>
<comment type="caution">
    <text evidence="14">The sequence shown here is derived from an EMBL/GenBank/DDBJ whole genome shotgun (WGS) entry which is preliminary data.</text>
</comment>
<evidence type="ECO:0000256" key="6">
    <source>
        <dbReference type="ARBA" id="ARBA00022927"/>
    </source>
</evidence>
<evidence type="ECO:0000256" key="1">
    <source>
        <dbReference type="ARBA" id="ARBA00004651"/>
    </source>
</evidence>
<dbReference type="Proteomes" id="UP001197827">
    <property type="component" value="Unassembled WGS sequence"/>
</dbReference>
<dbReference type="GO" id="GO:0015031">
    <property type="term" value="P:protein transport"/>
    <property type="evidence" value="ECO:0007669"/>
    <property type="project" value="UniProtKB-KW"/>
</dbReference>
<dbReference type="AlphaFoldDB" id="A0A2T3FX65"/>
<dbReference type="RefSeq" id="WP_022001615.1">
    <property type="nucleotide sequence ID" value="NZ_AP031432.1"/>
</dbReference>
<feature type="transmembrane region" description="Helical" evidence="10">
    <location>
        <begin position="156"/>
        <end position="180"/>
    </location>
</feature>
<dbReference type="InterPro" id="IPR025966">
    <property type="entry name" value="OppC_N"/>
</dbReference>
<dbReference type="EMBL" id="JAJDKQ010000018">
    <property type="protein sequence ID" value="MCB8562196.1"/>
    <property type="molecule type" value="Genomic_DNA"/>
</dbReference>
<dbReference type="Pfam" id="PF00528">
    <property type="entry name" value="BPD_transp_1"/>
    <property type="match status" value="1"/>
</dbReference>
<evidence type="ECO:0000313" key="13">
    <source>
        <dbReference type="EMBL" id="MCQ5062459.1"/>
    </source>
</evidence>
<dbReference type="Proteomes" id="UP001204814">
    <property type="component" value="Unassembled WGS sequence"/>
</dbReference>
<keyword evidence="5" id="KW-0571">Peptide transport</keyword>
<dbReference type="PROSITE" id="PS50928">
    <property type="entry name" value="ABC_TM1"/>
    <property type="match status" value="1"/>
</dbReference>
<reference evidence="14 15" key="1">
    <citation type="journal article" date="2019" name="Int. J. Syst. Evol. Microbiol.">
        <title>Faecalibacillus intestinalis gen. nov., sp. nov. and Faecalibacillus faecis sp. nov., isolated from human faeces.</title>
        <authorList>
            <person name="Seo B."/>
            <person name="Jeon K."/>
            <person name="Baek I."/>
            <person name="Lee Y.M."/>
            <person name="Baek K."/>
            <person name="Ko G."/>
        </authorList>
    </citation>
    <scope>NUCLEOTIDE SEQUENCE [LARGE SCALE GENOMIC DNA]</scope>
    <source>
        <strain evidence="14 15">SNUG30099</strain>
    </source>
</reference>
<evidence type="ECO:0000256" key="3">
    <source>
        <dbReference type="ARBA" id="ARBA00022475"/>
    </source>
</evidence>
<evidence type="ECO:0000256" key="10">
    <source>
        <dbReference type="RuleBase" id="RU363032"/>
    </source>
</evidence>
<proteinExistence type="inferred from homology"/>
<protein>
    <submittedName>
        <fullName evidence="14">ABC transporter permease</fullName>
    </submittedName>
</protein>
<keyword evidence="8 10" id="KW-0472">Membrane</keyword>
<dbReference type="EMBL" id="JANGBO010000013">
    <property type="protein sequence ID" value="MCQ5062459.1"/>
    <property type="molecule type" value="Genomic_DNA"/>
</dbReference>
<dbReference type="InterPro" id="IPR035906">
    <property type="entry name" value="MetI-like_sf"/>
</dbReference>
<sequence length="310" mass="34751">MDLEKIEFLPDDFEFVGDKQDITKDVVAPSLPAWKDSLNRFKKNKGAVIGLICILVIAVFAIFAPMFSSYKFDAINTKIASISPCAEHFFGTDTYGRDLFVRVWTGTRYSLFIAVVAIFIDVIVGMTYGLISGYFGGKVDSVMQRIQEIINSIPTLVILTLLLMVMKASLFTIIMALSFTEWIGMSRITRAQVLRVKEEEFVLASRTLGASNLFIIFKEILPNIYSQMIIMIMMSIPNAIFYEAYLSFVGLGLPIPMASLGTLINDGFNSITIYPYMMVIPVIIFSILMLSFNLFGDGLRDALDPTMKEM</sequence>
<accession>A0A2T3FX65</accession>
<evidence type="ECO:0000259" key="11">
    <source>
        <dbReference type="PROSITE" id="PS50928"/>
    </source>
</evidence>
<organism evidence="14 15">
    <name type="scientific">Faecalibacillus intestinalis</name>
    <dbReference type="NCBI Taxonomy" id="1982626"/>
    <lineage>
        <taxon>Bacteria</taxon>
        <taxon>Bacillati</taxon>
        <taxon>Bacillota</taxon>
        <taxon>Erysipelotrichia</taxon>
        <taxon>Erysipelotrichales</taxon>
        <taxon>Coprobacillaceae</taxon>
        <taxon>Faecalibacillus</taxon>
    </lineage>
</organism>
<dbReference type="GO" id="GO:0015833">
    <property type="term" value="P:peptide transport"/>
    <property type="evidence" value="ECO:0007669"/>
    <property type="project" value="UniProtKB-KW"/>
</dbReference>
<dbReference type="Proteomes" id="UP000240974">
    <property type="component" value="Unassembled WGS sequence"/>
</dbReference>
<keyword evidence="2 10" id="KW-0813">Transport</keyword>
<feature type="transmembrane region" description="Helical" evidence="10">
    <location>
        <begin position="47"/>
        <end position="67"/>
    </location>
</feature>
<reference evidence="12" key="2">
    <citation type="submission" date="2021-10" db="EMBL/GenBank/DDBJ databases">
        <title>Collection of gut derived symbiotic bacterial strains cultured from healthy donors.</title>
        <authorList>
            <person name="Lin H."/>
            <person name="Littmann E."/>
            <person name="Kohout C."/>
            <person name="Pamer E.G."/>
        </authorList>
    </citation>
    <scope>NUCLEOTIDE SEQUENCE</scope>
    <source>
        <strain evidence="12">DFI.5.2</strain>
    </source>
</reference>
<dbReference type="InterPro" id="IPR050366">
    <property type="entry name" value="BP-dependent_transpt_permease"/>
</dbReference>
<evidence type="ECO:0000256" key="8">
    <source>
        <dbReference type="ARBA" id="ARBA00023136"/>
    </source>
</evidence>
<keyword evidence="4 10" id="KW-0812">Transmembrane</keyword>
<keyword evidence="6" id="KW-0653">Protein transport</keyword>
<evidence type="ECO:0000256" key="9">
    <source>
        <dbReference type="ARBA" id="ARBA00024202"/>
    </source>
</evidence>
<keyword evidence="3" id="KW-1003">Cell membrane</keyword>
<evidence type="ECO:0000256" key="7">
    <source>
        <dbReference type="ARBA" id="ARBA00022989"/>
    </source>
</evidence>
<evidence type="ECO:0000256" key="5">
    <source>
        <dbReference type="ARBA" id="ARBA00022856"/>
    </source>
</evidence>
<keyword evidence="15" id="KW-1185">Reference proteome</keyword>
<dbReference type="GO" id="GO:0055085">
    <property type="term" value="P:transmembrane transport"/>
    <property type="evidence" value="ECO:0007669"/>
    <property type="project" value="InterPro"/>
</dbReference>
<evidence type="ECO:0000313" key="15">
    <source>
        <dbReference type="Proteomes" id="UP000240974"/>
    </source>
</evidence>
<feature type="domain" description="ABC transmembrane type-1" evidence="11">
    <location>
        <begin position="107"/>
        <end position="296"/>
    </location>
</feature>
<evidence type="ECO:0000313" key="14">
    <source>
        <dbReference type="EMBL" id="PST39833.1"/>
    </source>
</evidence>
<dbReference type="PANTHER" id="PTHR43386">
    <property type="entry name" value="OLIGOPEPTIDE TRANSPORT SYSTEM PERMEASE PROTEIN APPC"/>
    <property type="match status" value="1"/>
</dbReference>
<dbReference type="GO" id="GO:0005886">
    <property type="term" value="C:plasma membrane"/>
    <property type="evidence" value="ECO:0007669"/>
    <property type="project" value="UniProtKB-SubCell"/>
</dbReference>
<dbReference type="Pfam" id="PF12911">
    <property type="entry name" value="OppC_N"/>
    <property type="match status" value="1"/>
</dbReference>
<name>A0A2T3FX65_9FIRM</name>
<dbReference type="PANTHER" id="PTHR43386:SF24">
    <property type="entry name" value="OLIGOPEPTIDE TRANSPORT SYSTEM PERMEASE PROTEIN AMID"/>
    <property type="match status" value="1"/>
</dbReference>
<feature type="transmembrane region" description="Helical" evidence="10">
    <location>
        <begin position="229"/>
        <end position="253"/>
    </location>
</feature>
<evidence type="ECO:0000256" key="4">
    <source>
        <dbReference type="ARBA" id="ARBA00022692"/>
    </source>
</evidence>